<evidence type="ECO:0000256" key="9">
    <source>
        <dbReference type="ARBA" id="ARBA00023242"/>
    </source>
</evidence>
<dbReference type="GO" id="GO:0070897">
    <property type="term" value="P:transcription preinitiation complex assembly"/>
    <property type="evidence" value="ECO:0007669"/>
    <property type="project" value="InterPro"/>
</dbReference>
<name>A0A7D9IFE9_PARCT</name>
<keyword evidence="3" id="KW-0479">Metal-binding</keyword>
<reference evidence="11" key="1">
    <citation type="submission" date="2020-04" db="EMBL/GenBank/DDBJ databases">
        <authorList>
            <person name="Alioto T."/>
            <person name="Alioto T."/>
            <person name="Gomez Garrido J."/>
        </authorList>
    </citation>
    <scope>NUCLEOTIDE SEQUENCE</scope>
    <source>
        <strain evidence="11">A484AB</strain>
    </source>
</reference>
<feature type="region of interest" description="Disordered" evidence="10">
    <location>
        <begin position="455"/>
        <end position="475"/>
    </location>
</feature>
<evidence type="ECO:0000256" key="5">
    <source>
        <dbReference type="ARBA" id="ARBA00022833"/>
    </source>
</evidence>
<dbReference type="GO" id="GO:0000126">
    <property type="term" value="C:transcription factor TFIIIB complex"/>
    <property type="evidence" value="ECO:0007669"/>
    <property type="project" value="TreeGrafter"/>
</dbReference>
<feature type="non-terminal residue" evidence="11">
    <location>
        <position position="1"/>
    </location>
</feature>
<dbReference type="InterPro" id="IPR013763">
    <property type="entry name" value="Cyclin-like_dom"/>
</dbReference>
<feature type="compositionally biased region" description="Basic and acidic residues" evidence="10">
    <location>
        <begin position="287"/>
        <end position="299"/>
    </location>
</feature>
<dbReference type="GO" id="GO:0097550">
    <property type="term" value="C:transcription preinitiation complex"/>
    <property type="evidence" value="ECO:0007669"/>
    <property type="project" value="TreeGrafter"/>
</dbReference>
<evidence type="ECO:0000313" key="12">
    <source>
        <dbReference type="Proteomes" id="UP001152795"/>
    </source>
</evidence>
<feature type="compositionally biased region" description="Acidic residues" evidence="10">
    <location>
        <begin position="300"/>
        <end position="309"/>
    </location>
</feature>
<dbReference type="InterPro" id="IPR036915">
    <property type="entry name" value="Cyclin-like_sf"/>
</dbReference>
<dbReference type="InterPro" id="IPR000812">
    <property type="entry name" value="TFIIB"/>
</dbReference>
<dbReference type="GO" id="GO:0008270">
    <property type="term" value="F:zinc ion binding"/>
    <property type="evidence" value="ECO:0007669"/>
    <property type="project" value="UniProtKB-KW"/>
</dbReference>
<dbReference type="InterPro" id="IPR011665">
    <property type="entry name" value="BRF1_TBP-bd_dom"/>
</dbReference>
<dbReference type="FunFam" id="1.10.472.10:FF:000002">
    <property type="entry name" value="Transcription factor IIIB 90 kDa subunit"/>
    <property type="match status" value="1"/>
</dbReference>
<comment type="caution">
    <text evidence="11">The sequence shown here is derived from an EMBL/GenBank/DDBJ whole genome shotgun (WGS) entry which is preliminary data.</text>
</comment>
<feature type="compositionally biased region" description="Acidic residues" evidence="10">
    <location>
        <begin position="271"/>
        <end position="286"/>
    </location>
</feature>
<dbReference type="SUPFAM" id="SSF47954">
    <property type="entry name" value="Cyclin-like"/>
    <property type="match status" value="1"/>
</dbReference>
<evidence type="ECO:0000256" key="7">
    <source>
        <dbReference type="ARBA" id="ARBA00023159"/>
    </source>
</evidence>
<organism evidence="11 12">
    <name type="scientific">Paramuricea clavata</name>
    <name type="common">Red gorgonian</name>
    <name type="synonym">Violescent sea-whip</name>
    <dbReference type="NCBI Taxonomy" id="317549"/>
    <lineage>
        <taxon>Eukaryota</taxon>
        <taxon>Metazoa</taxon>
        <taxon>Cnidaria</taxon>
        <taxon>Anthozoa</taxon>
        <taxon>Octocorallia</taxon>
        <taxon>Malacalcyonacea</taxon>
        <taxon>Plexauridae</taxon>
        <taxon>Paramuricea</taxon>
    </lineage>
</organism>
<accession>A0A7D9IFE9</accession>
<evidence type="ECO:0000256" key="2">
    <source>
        <dbReference type="ARBA" id="ARBA00010857"/>
    </source>
</evidence>
<dbReference type="PANTHER" id="PTHR11618">
    <property type="entry name" value="TRANSCRIPTION INITIATION FACTOR IIB-RELATED"/>
    <property type="match status" value="1"/>
</dbReference>
<evidence type="ECO:0000256" key="3">
    <source>
        <dbReference type="ARBA" id="ARBA00022723"/>
    </source>
</evidence>
<dbReference type="OrthoDB" id="511529at2759"/>
<evidence type="ECO:0000256" key="1">
    <source>
        <dbReference type="ARBA" id="ARBA00004123"/>
    </source>
</evidence>
<dbReference type="GO" id="GO:0000995">
    <property type="term" value="F:RNA polymerase III general transcription initiation factor activity"/>
    <property type="evidence" value="ECO:0007669"/>
    <property type="project" value="TreeGrafter"/>
</dbReference>
<comment type="subcellular location">
    <subcellularLocation>
        <location evidence="1">Nucleus</location>
    </subcellularLocation>
</comment>
<keyword evidence="4" id="KW-0863">Zinc-finger</keyword>
<dbReference type="GO" id="GO:0017025">
    <property type="term" value="F:TBP-class protein binding"/>
    <property type="evidence" value="ECO:0007669"/>
    <property type="project" value="InterPro"/>
</dbReference>
<dbReference type="Pfam" id="PF00382">
    <property type="entry name" value="TFIIB"/>
    <property type="match status" value="1"/>
</dbReference>
<keyword evidence="8" id="KW-0804">Transcription</keyword>
<evidence type="ECO:0000313" key="11">
    <source>
        <dbReference type="EMBL" id="CAB4004380.1"/>
    </source>
</evidence>
<dbReference type="SMART" id="SM00385">
    <property type="entry name" value="CYCLIN"/>
    <property type="match status" value="1"/>
</dbReference>
<keyword evidence="7" id="KW-0010">Activator</keyword>
<keyword evidence="6" id="KW-0805">Transcription regulation</keyword>
<dbReference type="PANTHER" id="PTHR11618:SF4">
    <property type="entry name" value="TRANSCRIPTION FACTOR IIIB 90 KDA SUBUNIT"/>
    <property type="match status" value="1"/>
</dbReference>
<feature type="compositionally biased region" description="Basic residues" evidence="10">
    <location>
        <begin position="356"/>
        <end position="368"/>
    </location>
</feature>
<feature type="compositionally biased region" description="Low complexity" evidence="10">
    <location>
        <begin position="242"/>
        <end position="254"/>
    </location>
</feature>
<dbReference type="GO" id="GO:0005634">
    <property type="term" value="C:nucleus"/>
    <property type="evidence" value="ECO:0007669"/>
    <property type="project" value="UniProtKB-SubCell"/>
</dbReference>
<feature type="region of interest" description="Disordered" evidence="10">
    <location>
        <begin position="331"/>
        <end position="375"/>
    </location>
</feature>
<comment type="similarity">
    <text evidence="2">Belongs to the TFIIB family.</text>
</comment>
<dbReference type="EMBL" id="CACRXK020004891">
    <property type="protein sequence ID" value="CAB4004380.1"/>
    <property type="molecule type" value="Genomic_DNA"/>
</dbReference>
<feature type="compositionally biased region" description="Basic and acidic residues" evidence="10">
    <location>
        <begin position="331"/>
        <end position="355"/>
    </location>
</feature>
<feature type="region of interest" description="Disordered" evidence="10">
    <location>
        <begin position="228"/>
        <end position="311"/>
    </location>
</feature>
<evidence type="ECO:0000256" key="6">
    <source>
        <dbReference type="ARBA" id="ARBA00023015"/>
    </source>
</evidence>
<feature type="compositionally biased region" description="Basic and acidic residues" evidence="10">
    <location>
        <begin position="255"/>
        <end position="270"/>
    </location>
</feature>
<keyword evidence="9" id="KW-0539">Nucleus</keyword>
<keyword evidence="12" id="KW-1185">Reference proteome</keyword>
<evidence type="ECO:0000256" key="4">
    <source>
        <dbReference type="ARBA" id="ARBA00022771"/>
    </source>
</evidence>
<evidence type="ECO:0000256" key="8">
    <source>
        <dbReference type="ARBA" id="ARBA00023163"/>
    </source>
</evidence>
<dbReference type="Proteomes" id="UP001152795">
    <property type="component" value="Unassembled WGS sequence"/>
</dbReference>
<dbReference type="AlphaFoldDB" id="A0A7D9IFE9"/>
<sequence length="524" mass="60016">FSDILQVDVITLGKVYLKLQHELCINLPVVDPCLYIHRFCHQFQLAEKENDVANTALRLVSRMKRDWIQYGRRPSGLCGAAILVAARLHGFSRTIKEVIKVVRLSNTTIRKRLNDFKKTPSGQLTVDEFNTIDLEEEQDPPCFTEARQKQKQQQIDEIEGMDKPALANELEDLRREIEARLDKTKSQSNFRNSLNSEDIDTDALSECSFSLTNENDETLDPISDISSSILGGSTEKDTCDPDGVNGDNLNGDNLNGDKENEEILKGKEVDGEVDDQVIENDEDENIEKDAGDEDKKEERLDDLDEDELDNFILTEPEVEVKTKIWMEENKDYLEKQKEKEEREAEEREKEEADPTKKKRRKPYKRKPKEKANSVGEAVEKMLIEKKISHKINYDVLRNLNKENELEKPSECEPETPVIEPVTNLIQVVQPSIPVRYTGRKRDKSFVPRLPTKRVKFSDNIPESNPTDTSNAESMVVESGPVEYADQEHDVDDDDDEDVHLSAAQLMGQEYGSGDVNEYEDFDTY</sequence>
<proteinExistence type="inferred from homology"/>
<dbReference type="GO" id="GO:0001006">
    <property type="term" value="F:RNA polymerase III type 3 promoter sequence-specific DNA binding"/>
    <property type="evidence" value="ECO:0007669"/>
    <property type="project" value="TreeGrafter"/>
</dbReference>
<dbReference type="Gene3D" id="1.10.472.10">
    <property type="entry name" value="Cyclin-like"/>
    <property type="match status" value="1"/>
</dbReference>
<keyword evidence="5" id="KW-0862">Zinc</keyword>
<gene>
    <name evidence="11" type="ORF">PACLA_8A010248</name>
</gene>
<dbReference type="Gene3D" id="1.20.5.650">
    <property type="entry name" value="Single helix bin"/>
    <property type="match status" value="1"/>
</dbReference>
<feature type="compositionally biased region" description="Polar residues" evidence="10">
    <location>
        <begin position="460"/>
        <end position="472"/>
    </location>
</feature>
<protein>
    <submittedName>
        <fullName evidence="11">Transcription factor IIIB 90 kDa subunit-like</fullName>
    </submittedName>
</protein>
<dbReference type="CDD" id="cd20554">
    <property type="entry name" value="CYCLIN_TFIIIB90_rpt2"/>
    <property type="match status" value="1"/>
</dbReference>
<evidence type="ECO:0000256" key="10">
    <source>
        <dbReference type="SAM" id="MobiDB-lite"/>
    </source>
</evidence>
<dbReference type="InterPro" id="IPR013150">
    <property type="entry name" value="TFIIB_cyclin"/>
</dbReference>
<dbReference type="Pfam" id="PF07741">
    <property type="entry name" value="BRF1"/>
    <property type="match status" value="1"/>
</dbReference>